<dbReference type="OrthoDB" id="7923606at2"/>
<keyword evidence="1" id="KW-1133">Transmembrane helix</keyword>
<evidence type="ECO:0000313" key="3">
    <source>
        <dbReference type="Proteomes" id="UP000230791"/>
    </source>
</evidence>
<feature type="transmembrane region" description="Helical" evidence="1">
    <location>
        <begin position="12"/>
        <end position="32"/>
    </location>
</feature>
<evidence type="ECO:0000256" key="1">
    <source>
        <dbReference type="SAM" id="Phobius"/>
    </source>
</evidence>
<reference evidence="2 3" key="1">
    <citation type="submission" date="2017-06" db="EMBL/GenBank/DDBJ databases">
        <title>Draft genome of Bartonella tribocorum C635.</title>
        <authorList>
            <person name="Hadjadj L."/>
            <person name="Jiyipong T."/>
            <person name="Diene S.M."/>
            <person name="Morand S."/>
            <person name="Rolain J.-M."/>
        </authorList>
    </citation>
    <scope>NUCLEOTIDE SEQUENCE [LARGE SCALE GENOMIC DNA]</scope>
    <source>
        <strain evidence="2 3">C635</strain>
    </source>
</reference>
<feature type="transmembrane region" description="Helical" evidence="1">
    <location>
        <begin position="87"/>
        <end position="110"/>
    </location>
</feature>
<gene>
    <name evidence="2" type="ORF">CEV08_06065</name>
</gene>
<sequence>MIKLFKNYGLNVFIASTFFISQTVNVNANYLINEAPKEKFSVSLMKQVKNAKSDVVFTTFSYVPSISYQTENEITDKGKIEKVIEPISIGTGLLFTGYALNCIALLASFIDRVISISKKLSECKTQG</sequence>
<proteinExistence type="predicted"/>
<accession>A0A2M6UTI3</accession>
<keyword evidence="1" id="KW-0812">Transmembrane</keyword>
<keyword evidence="1" id="KW-0472">Membrane</keyword>
<dbReference type="EMBL" id="NJPP01000020">
    <property type="protein sequence ID" value="PIT69500.1"/>
    <property type="molecule type" value="Genomic_DNA"/>
</dbReference>
<name>A0A2M6UTI3_9HYPH</name>
<evidence type="ECO:0000313" key="2">
    <source>
        <dbReference type="EMBL" id="PIT69500.1"/>
    </source>
</evidence>
<protein>
    <submittedName>
        <fullName evidence="2">Uncharacterized protein</fullName>
    </submittedName>
</protein>
<dbReference type="RefSeq" id="WP_100130802.1">
    <property type="nucleotide sequence ID" value="NZ_CADDYJ010000014.1"/>
</dbReference>
<comment type="caution">
    <text evidence="2">The sequence shown here is derived from an EMBL/GenBank/DDBJ whole genome shotgun (WGS) entry which is preliminary data.</text>
</comment>
<organism evidence="2 3">
    <name type="scientific">Bartonella tribocorum</name>
    <dbReference type="NCBI Taxonomy" id="85701"/>
    <lineage>
        <taxon>Bacteria</taxon>
        <taxon>Pseudomonadati</taxon>
        <taxon>Pseudomonadota</taxon>
        <taxon>Alphaproteobacteria</taxon>
        <taxon>Hyphomicrobiales</taxon>
        <taxon>Bartonellaceae</taxon>
        <taxon>Bartonella</taxon>
    </lineage>
</organism>
<dbReference type="Proteomes" id="UP000230791">
    <property type="component" value="Unassembled WGS sequence"/>
</dbReference>
<dbReference type="AlphaFoldDB" id="A0A2M6UTI3"/>